<sequence>MTERRSSNQPGRLTILAIAVCLLAATLLARPAGAQEGIRESILTGFTQEIGPKKFVATLGLVGTPRSRLILLRHPDRVAIDLFDTVSALKQMSIEANPLVEGVREGLVAADRYRIVFALKQPGLPVASLDTKDGQSALKVTITATDASGFARAVASQDFGASIPPVTVPAAAPGAERVTIVLDPGHGGVDTGAVGRHGTLEKDINLQFARSLREALKHLPNVDVAMTRDDDSFVSLGQRSELARRSKAALFISLHADSIRYADIRGATVYTLSEKASDQLSREVAESENSSDRFVDPRWQDSQPEVFDILIELMRRETDSFSEHFAAGLVQEFGRHKVRLIRNPKRSAGFKVLVAPDVPSVLVELGYLSNIDDEQLLLDPSWREDTAAAIASAVSGYLGERGLAASAEPDKAEGG</sequence>
<keyword evidence="6" id="KW-1185">Reference proteome</keyword>
<dbReference type="Pfam" id="PF01520">
    <property type="entry name" value="Amidase_3"/>
    <property type="match status" value="1"/>
</dbReference>
<dbReference type="GO" id="GO:0009253">
    <property type="term" value="P:peptidoglycan catabolic process"/>
    <property type="evidence" value="ECO:0007669"/>
    <property type="project" value="InterPro"/>
</dbReference>
<dbReference type="InterPro" id="IPR002508">
    <property type="entry name" value="MurNAc-LAA_cat"/>
</dbReference>
<evidence type="ECO:0000259" key="4">
    <source>
        <dbReference type="SMART" id="SM00646"/>
    </source>
</evidence>
<dbReference type="CDD" id="cd02696">
    <property type="entry name" value="MurNAc-LAA"/>
    <property type="match status" value="1"/>
</dbReference>
<evidence type="ECO:0000256" key="1">
    <source>
        <dbReference type="ARBA" id="ARBA00001561"/>
    </source>
</evidence>
<dbReference type="Gene3D" id="2.60.40.3500">
    <property type="match status" value="1"/>
</dbReference>
<proteinExistence type="predicted"/>
<evidence type="ECO:0000313" key="6">
    <source>
        <dbReference type="Proteomes" id="UP000613160"/>
    </source>
</evidence>
<dbReference type="EMBL" id="BMJJ01000007">
    <property type="protein sequence ID" value="GGD25462.1"/>
    <property type="molecule type" value="Genomic_DNA"/>
</dbReference>
<comment type="catalytic activity">
    <reaction evidence="1">
        <text>Hydrolyzes the link between N-acetylmuramoyl residues and L-amino acid residues in certain cell-wall glycopeptides.</text>
        <dbReference type="EC" id="3.5.1.28"/>
    </reaction>
</comment>
<feature type="domain" description="MurNAc-LAA" evidence="4">
    <location>
        <begin position="240"/>
        <end position="395"/>
    </location>
</feature>
<protein>
    <recommendedName>
        <fullName evidence="2">N-acetylmuramoyl-L-alanine amidase</fullName>
        <ecNumber evidence="2">3.5.1.28</ecNumber>
    </recommendedName>
</protein>
<dbReference type="InterPro" id="IPR050695">
    <property type="entry name" value="N-acetylmuramoyl_amidase_3"/>
</dbReference>
<comment type="caution">
    <text evidence="5">The sequence shown here is derived from an EMBL/GenBank/DDBJ whole genome shotgun (WGS) entry which is preliminary data.</text>
</comment>
<name>A0A916Y1K5_9HYPH</name>
<dbReference type="GO" id="GO:0030288">
    <property type="term" value="C:outer membrane-bounded periplasmic space"/>
    <property type="evidence" value="ECO:0007669"/>
    <property type="project" value="TreeGrafter"/>
</dbReference>
<dbReference type="SUPFAM" id="SSF53187">
    <property type="entry name" value="Zn-dependent exopeptidases"/>
    <property type="match status" value="1"/>
</dbReference>
<reference evidence="5" key="2">
    <citation type="submission" date="2020-09" db="EMBL/GenBank/DDBJ databases">
        <authorList>
            <person name="Sun Q."/>
            <person name="Zhou Y."/>
        </authorList>
    </citation>
    <scope>NUCLEOTIDE SEQUENCE</scope>
    <source>
        <strain evidence="5">CGMCC 1.15493</strain>
    </source>
</reference>
<dbReference type="Gene3D" id="3.40.630.40">
    <property type="entry name" value="Zn-dependent exopeptidases"/>
    <property type="match status" value="1"/>
</dbReference>
<evidence type="ECO:0000256" key="2">
    <source>
        <dbReference type="ARBA" id="ARBA00011901"/>
    </source>
</evidence>
<dbReference type="RefSeq" id="WP_188852176.1">
    <property type="nucleotide sequence ID" value="NZ_BMJJ01000007.1"/>
</dbReference>
<accession>A0A916Y1K5</accession>
<gene>
    <name evidence="5" type="ORF">GCM10011335_30480</name>
</gene>
<dbReference type="PANTHER" id="PTHR30404:SF0">
    <property type="entry name" value="N-ACETYLMURAMOYL-L-ALANINE AMIDASE AMIC"/>
    <property type="match status" value="1"/>
</dbReference>
<dbReference type="SMART" id="SM00646">
    <property type="entry name" value="Ami_3"/>
    <property type="match status" value="1"/>
</dbReference>
<dbReference type="PANTHER" id="PTHR30404">
    <property type="entry name" value="N-ACETYLMURAMOYL-L-ALANINE AMIDASE"/>
    <property type="match status" value="1"/>
</dbReference>
<evidence type="ECO:0000256" key="3">
    <source>
        <dbReference type="ARBA" id="ARBA00022801"/>
    </source>
</evidence>
<dbReference type="EC" id="3.5.1.28" evidence="2"/>
<keyword evidence="3" id="KW-0378">Hydrolase</keyword>
<dbReference type="Proteomes" id="UP000613160">
    <property type="component" value="Unassembled WGS sequence"/>
</dbReference>
<dbReference type="AlphaFoldDB" id="A0A916Y1K5"/>
<organism evidence="5 6">
    <name type="scientific">Aureimonas glaciei</name>
    <dbReference type="NCBI Taxonomy" id="1776957"/>
    <lineage>
        <taxon>Bacteria</taxon>
        <taxon>Pseudomonadati</taxon>
        <taxon>Pseudomonadota</taxon>
        <taxon>Alphaproteobacteria</taxon>
        <taxon>Hyphomicrobiales</taxon>
        <taxon>Aurantimonadaceae</taxon>
        <taxon>Aureimonas</taxon>
    </lineage>
</organism>
<evidence type="ECO:0000313" key="5">
    <source>
        <dbReference type="EMBL" id="GGD25462.1"/>
    </source>
</evidence>
<dbReference type="GO" id="GO:0008745">
    <property type="term" value="F:N-acetylmuramoyl-L-alanine amidase activity"/>
    <property type="evidence" value="ECO:0007669"/>
    <property type="project" value="UniProtKB-EC"/>
</dbReference>
<reference evidence="5" key="1">
    <citation type="journal article" date="2014" name="Int. J. Syst. Evol. Microbiol.">
        <title>Complete genome sequence of Corynebacterium casei LMG S-19264T (=DSM 44701T), isolated from a smear-ripened cheese.</title>
        <authorList>
            <consortium name="US DOE Joint Genome Institute (JGI-PGF)"/>
            <person name="Walter F."/>
            <person name="Albersmeier A."/>
            <person name="Kalinowski J."/>
            <person name="Ruckert C."/>
        </authorList>
    </citation>
    <scope>NUCLEOTIDE SEQUENCE</scope>
    <source>
        <strain evidence="5">CGMCC 1.15493</strain>
    </source>
</reference>